<dbReference type="AlphaFoldDB" id="X1GV38"/>
<protein>
    <submittedName>
        <fullName evidence="1">Uncharacterized protein</fullName>
    </submittedName>
</protein>
<evidence type="ECO:0000313" key="1">
    <source>
        <dbReference type="EMBL" id="GAH61796.1"/>
    </source>
</evidence>
<name>X1GV38_9ZZZZ</name>
<accession>X1GV38</accession>
<proteinExistence type="predicted"/>
<feature type="non-terminal residue" evidence="1">
    <location>
        <position position="1"/>
    </location>
</feature>
<dbReference type="EMBL" id="BARU01017779">
    <property type="protein sequence ID" value="GAH61796.1"/>
    <property type="molecule type" value="Genomic_DNA"/>
</dbReference>
<comment type="caution">
    <text evidence="1">The sequence shown here is derived from an EMBL/GenBank/DDBJ whole genome shotgun (WGS) entry which is preliminary data.</text>
</comment>
<sequence>IHGEFSFNNPLPIKISKKLNQSWRKFHRKLRLRLNK</sequence>
<organism evidence="1">
    <name type="scientific">marine sediment metagenome</name>
    <dbReference type="NCBI Taxonomy" id="412755"/>
    <lineage>
        <taxon>unclassified sequences</taxon>
        <taxon>metagenomes</taxon>
        <taxon>ecological metagenomes</taxon>
    </lineage>
</organism>
<gene>
    <name evidence="1" type="ORF">S03H2_29454</name>
</gene>
<reference evidence="1" key="1">
    <citation type="journal article" date="2014" name="Front. Microbiol.">
        <title>High frequency of phylogenetically diverse reductive dehalogenase-homologous genes in deep subseafloor sedimentary metagenomes.</title>
        <authorList>
            <person name="Kawai M."/>
            <person name="Futagami T."/>
            <person name="Toyoda A."/>
            <person name="Takaki Y."/>
            <person name="Nishi S."/>
            <person name="Hori S."/>
            <person name="Arai W."/>
            <person name="Tsubouchi T."/>
            <person name="Morono Y."/>
            <person name="Uchiyama I."/>
            <person name="Ito T."/>
            <person name="Fujiyama A."/>
            <person name="Inagaki F."/>
            <person name="Takami H."/>
        </authorList>
    </citation>
    <scope>NUCLEOTIDE SEQUENCE</scope>
    <source>
        <strain evidence="1">Expedition CK06-06</strain>
    </source>
</reference>